<comment type="function">
    <text evidence="4">Required for multiple vacuole delivery pathways including the cytoplasm to vacuole transport (Cvt), autophagy, pexophagy and endocytosis.</text>
</comment>
<dbReference type="EMBL" id="CCBN010000009">
    <property type="protein sequence ID" value="CDO54891.1"/>
    <property type="molecule type" value="Genomic_DNA"/>
</dbReference>
<dbReference type="Pfam" id="PF19037">
    <property type="entry name" value="Fuz_longin_2"/>
    <property type="match status" value="1"/>
</dbReference>
<evidence type="ECO:0000256" key="4">
    <source>
        <dbReference type="RuleBase" id="RU367048"/>
    </source>
</evidence>
<dbReference type="InterPro" id="IPR043971">
    <property type="entry name" value="FUZ/MON1/HPS1_longin_2"/>
</dbReference>
<comment type="similarity">
    <text evidence="2 4">Belongs to the MON1/SAND family.</text>
</comment>
<sequence>MSTNASNETDERIQAPQPTLPLSDNQEDVVTELQSQVQKTFISDSPETGTNSQAPSPIGSPSPEQMLPNLLRTISSGQRSVSISDLHPVPTTALSYVETTTSNSAGETLISSRANSVSQWPLDSPPPSSPAHQHKSLATSEERRRSSAASNNQSPIPTIMARHTSDVATLLSEVLDGDDDAHSFQSGTNVNQRPSFNTAFGVPEGDDVVSYSSSSAMSFYDTGSGHHNDEEEDIDDEDLEKREMEAFLNKKKQYFILSSAGKPIYSMNGSDELISGYMGIFQAIVSYFDVTPGPESNSTNSDGSDDMESRRNKEQLKSVLAGNTLFVFSVEDPLILIAVDKLGQSEYQLRAQLDVLYAQILSTLTKSQLSKVFRGRNNFDLRSLLGGTEVFLRALTREMSFGSPGILLGALECLRLRKSIRNKINNVLIERRTKSLLYGLIVADSRLVSVIRPRRHSLHPPDLHLVFSMLFNTASFSKGGEHWVPICLPKFNSTGFLYAYIYFFLPEVALVLISPDKNAFFEMREGKEEILRDLEHQDLITPIQQSLHKGRFKTVDIPVPLVRHFLYKSKPNVQFLMPSFETHYYDPHERHKLMVLYHQLHGAVHTRQQGTLKVYHTTRRNLTALAWVTPTFEIYCVTAGSTTKEVISQSVKSIVSWIKLYEERLFVIGGAVF</sequence>
<dbReference type="InterPro" id="IPR043972">
    <property type="entry name" value="FUZ/MON1/HPS1_longin_1"/>
</dbReference>
<accession>A0A0J9XCE4</accession>
<evidence type="ECO:0000256" key="1">
    <source>
        <dbReference type="ARBA" id="ARBA00004380"/>
    </source>
</evidence>
<protein>
    <recommendedName>
        <fullName evidence="3 4">Vacuolar fusion protein MON1</fullName>
    </recommendedName>
</protein>
<feature type="domain" description="FUZ/MON1/HPS1 second Longin" evidence="7">
    <location>
        <begin position="434"/>
        <end position="531"/>
    </location>
</feature>
<dbReference type="AlphaFoldDB" id="A0A0J9XCE4"/>
<dbReference type="PANTHER" id="PTHR13027:SF7">
    <property type="entry name" value="VACUOLAR FUSION PROTEIN MON1 HOMOLOG"/>
    <property type="match status" value="1"/>
</dbReference>
<keyword evidence="4" id="KW-0653">Protein transport</keyword>
<reference evidence="9" key="1">
    <citation type="submission" date="2014-03" db="EMBL/GenBank/DDBJ databases">
        <authorList>
            <person name="Casaregola S."/>
        </authorList>
    </citation>
    <scope>NUCLEOTIDE SEQUENCE [LARGE SCALE GENOMIC DNA]</scope>
    <source>
        <strain evidence="9">CLIB 918</strain>
    </source>
</reference>
<feature type="domain" description="FUZ/MON1/HPS1 first Longin" evidence="6">
    <location>
        <begin position="252"/>
        <end position="289"/>
    </location>
</feature>
<keyword evidence="10" id="KW-1185">Reference proteome</keyword>
<comment type="subcellular location">
    <subcellularLocation>
        <location evidence="4">Endosome</location>
        <location evidence="4">Multivesicular body membrane</location>
        <topology evidence="4">Peripheral membrane protein</topology>
    </subcellularLocation>
    <subcellularLocation>
        <location evidence="1 4">Prevacuolar compartment membrane</location>
        <topology evidence="1 4">Peripheral membrane protein</topology>
    </subcellularLocation>
    <subcellularLocation>
        <location evidence="4">Vacuole membrane</location>
        <topology evidence="4">Peripheral membrane protein</topology>
    </subcellularLocation>
</comment>
<keyword evidence="4" id="KW-0472">Membrane</keyword>
<feature type="region of interest" description="Disordered" evidence="5">
    <location>
        <begin position="114"/>
        <end position="161"/>
    </location>
</feature>
<feature type="domain" description="FUZ/MON1/HPS1 first Longin" evidence="6">
    <location>
        <begin position="312"/>
        <end position="395"/>
    </location>
</feature>
<evidence type="ECO:0000313" key="9">
    <source>
        <dbReference type="EMBL" id="CDO54891.1"/>
    </source>
</evidence>
<feature type="compositionally biased region" description="Polar residues" evidence="5">
    <location>
        <begin position="32"/>
        <end position="55"/>
    </location>
</feature>
<dbReference type="PRINTS" id="PR01546">
    <property type="entry name" value="YEAST73DUF"/>
</dbReference>
<dbReference type="GO" id="GO:0006623">
    <property type="term" value="P:protein targeting to vacuole"/>
    <property type="evidence" value="ECO:0007669"/>
    <property type="project" value="UniProtKB-UniRule"/>
</dbReference>
<evidence type="ECO:0000313" key="10">
    <source>
        <dbReference type="Proteomes" id="UP000242525"/>
    </source>
</evidence>
<comment type="caution">
    <text evidence="9">The sequence shown here is derived from an EMBL/GenBank/DDBJ whole genome shotgun (WGS) entry which is preliminary data.</text>
</comment>
<dbReference type="Proteomes" id="UP000242525">
    <property type="component" value="Unassembled WGS sequence"/>
</dbReference>
<evidence type="ECO:0000259" key="7">
    <source>
        <dbReference type="Pfam" id="PF19037"/>
    </source>
</evidence>
<evidence type="ECO:0000256" key="3">
    <source>
        <dbReference type="ARBA" id="ARBA00018132"/>
    </source>
</evidence>
<dbReference type="Pfam" id="PF19038">
    <property type="entry name" value="Fuz_longin_3"/>
    <property type="match status" value="1"/>
</dbReference>
<evidence type="ECO:0000259" key="6">
    <source>
        <dbReference type="Pfam" id="PF19036"/>
    </source>
</evidence>
<organism evidence="9 10">
    <name type="scientific">Geotrichum candidum</name>
    <name type="common">Oospora lactis</name>
    <name type="synonym">Dipodascus geotrichum</name>
    <dbReference type="NCBI Taxonomy" id="1173061"/>
    <lineage>
        <taxon>Eukaryota</taxon>
        <taxon>Fungi</taxon>
        <taxon>Dikarya</taxon>
        <taxon>Ascomycota</taxon>
        <taxon>Saccharomycotina</taxon>
        <taxon>Dipodascomycetes</taxon>
        <taxon>Dipodascales</taxon>
        <taxon>Dipodascaceae</taxon>
        <taxon>Geotrichum</taxon>
    </lineage>
</organism>
<dbReference type="GO" id="GO:0035658">
    <property type="term" value="C:Mon1-Ccz1 complex"/>
    <property type="evidence" value="ECO:0007669"/>
    <property type="project" value="TreeGrafter"/>
</dbReference>
<dbReference type="OrthoDB" id="272411at2759"/>
<dbReference type="InterPro" id="IPR043970">
    <property type="entry name" value="FUZ/MON1/HPS1_longin_3"/>
</dbReference>
<proteinExistence type="inferred from homology"/>
<dbReference type="InterPro" id="IPR004353">
    <property type="entry name" value="Mon1"/>
</dbReference>
<name>A0A0J9XCE4_GEOCN</name>
<dbReference type="STRING" id="1173061.A0A0J9XCE4"/>
<dbReference type="GO" id="GO:0006914">
    <property type="term" value="P:autophagy"/>
    <property type="evidence" value="ECO:0007669"/>
    <property type="project" value="UniProtKB-UniRule"/>
</dbReference>
<keyword evidence="4" id="KW-0813">Transport</keyword>
<feature type="region of interest" description="Disordered" evidence="5">
    <location>
        <begin position="292"/>
        <end position="313"/>
    </location>
</feature>
<dbReference type="Pfam" id="PF19036">
    <property type="entry name" value="Fuz_longin_1"/>
    <property type="match status" value="2"/>
</dbReference>
<dbReference type="GO" id="GO:0016192">
    <property type="term" value="P:vesicle-mediated transport"/>
    <property type="evidence" value="ECO:0007669"/>
    <property type="project" value="InterPro"/>
</dbReference>
<keyword evidence="4" id="KW-0926">Vacuole</keyword>
<feature type="region of interest" description="Disordered" evidence="5">
    <location>
        <begin position="1"/>
        <end position="69"/>
    </location>
</feature>
<feature type="domain" description="FUZ/MON1/HPS1 third Longin" evidence="8">
    <location>
        <begin position="562"/>
        <end position="659"/>
    </location>
</feature>
<evidence type="ECO:0000259" key="8">
    <source>
        <dbReference type="Pfam" id="PF19038"/>
    </source>
</evidence>
<keyword evidence="4" id="KW-0072">Autophagy</keyword>
<gene>
    <name evidence="9" type="ORF">BN980_GECA09s00835g</name>
</gene>
<dbReference type="GO" id="GO:0000329">
    <property type="term" value="C:fungal-type vacuole membrane"/>
    <property type="evidence" value="ECO:0007669"/>
    <property type="project" value="TreeGrafter"/>
</dbReference>
<evidence type="ECO:0000256" key="2">
    <source>
        <dbReference type="ARBA" id="ARBA00008968"/>
    </source>
</evidence>
<evidence type="ECO:0000256" key="5">
    <source>
        <dbReference type="SAM" id="MobiDB-lite"/>
    </source>
</evidence>
<keyword evidence="4" id="KW-0967">Endosome</keyword>
<dbReference type="GO" id="GO:0032585">
    <property type="term" value="C:multivesicular body membrane"/>
    <property type="evidence" value="ECO:0007669"/>
    <property type="project" value="UniProtKB-SubCell"/>
</dbReference>
<dbReference type="PANTHER" id="PTHR13027">
    <property type="entry name" value="SAND PROTEIN-RELATED"/>
    <property type="match status" value="1"/>
</dbReference>